<dbReference type="Gene3D" id="3.30.450.20">
    <property type="entry name" value="PAS domain"/>
    <property type="match status" value="1"/>
</dbReference>
<dbReference type="PANTHER" id="PTHR45138:SF9">
    <property type="entry name" value="DIGUANYLATE CYCLASE DGCM-RELATED"/>
    <property type="match status" value="1"/>
</dbReference>
<accession>A0ABS8C691</accession>
<dbReference type="NCBIfam" id="TIGR00254">
    <property type="entry name" value="GGDEF"/>
    <property type="match status" value="1"/>
</dbReference>
<dbReference type="PANTHER" id="PTHR45138">
    <property type="entry name" value="REGULATORY COMPONENTS OF SENSORY TRANSDUCTION SYSTEM"/>
    <property type="match status" value="1"/>
</dbReference>
<dbReference type="Pfam" id="PF13426">
    <property type="entry name" value="PAS_9"/>
    <property type="match status" value="1"/>
</dbReference>
<reference evidence="5 6" key="1">
    <citation type="submission" date="2021-10" db="EMBL/GenBank/DDBJ databases">
        <title>Alishewanella koreense sp. nov. isolated from seawater of southwestern coast in South Korea and the proposal for the reclassification of Rheinheimera perlucida and Rheinheimera tuosuensis as Arsukibacterium perlucida and Arsukibacterium tuosuensis.</title>
        <authorList>
            <person name="Kim K.H."/>
            <person name="Ruan W."/>
            <person name="Kim K.R."/>
            <person name="Baek J.H."/>
            <person name="Jeon C.O."/>
        </authorList>
    </citation>
    <scope>NUCLEOTIDE SEQUENCE [LARGE SCALE GENOMIC DNA]</scope>
    <source>
        <strain evidence="5 6">16-MA</strain>
    </source>
</reference>
<protein>
    <recommendedName>
        <fullName evidence="1">diguanylate cyclase</fullName>
        <ecNumber evidence="1">2.7.7.65</ecNumber>
    </recommendedName>
</protein>
<proteinExistence type="predicted"/>
<dbReference type="InterPro" id="IPR050469">
    <property type="entry name" value="Diguanylate_Cyclase"/>
</dbReference>
<evidence type="ECO:0000256" key="3">
    <source>
        <dbReference type="SAM" id="Coils"/>
    </source>
</evidence>
<dbReference type="SUPFAM" id="SSF55073">
    <property type="entry name" value="Nucleotide cyclase"/>
    <property type="match status" value="1"/>
</dbReference>
<dbReference type="RefSeq" id="WP_226751917.1">
    <property type="nucleotide sequence ID" value="NZ_JAEINI020000011.1"/>
</dbReference>
<evidence type="ECO:0000313" key="5">
    <source>
        <dbReference type="EMBL" id="MCB5227853.1"/>
    </source>
</evidence>
<organism evidence="5 6">
    <name type="scientific">Alishewanella maricola</name>
    <dbReference type="NCBI Taxonomy" id="2795740"/>
    <lineage>
        <taxon>Bacteria</taxon>
        <taxon>Pseudomonadati</taxon>
        <taxon>Pseudomonadota</taxon>
        <taxon>Gammaproteobacteria</taxon>
        <taxon>Alteromonadales</taxon>
        <taxon>Alteromonadaceae</taxon>
        <taxon>Alishewanella</taxon>
    </lineage>
</organism>
<dbReference type="NCBIfam" id="TIGR00229">
    <property type="entry name" value="sensory_box"/>
    <property type="match status" value="1"/>
</dbReference>
<dbReference type="InterPro" id="IPR000014">
    <property type="entry name" value="PAS"/>
</dbReference>
<dbReference type="Proteomes" id="UP000633814">
    <property type="component" value="Unassembled WGS sequence"/>
</dbReference>
<dbReference type="InterPro" id="IPR029787">
    <property type="entry name" value="Nucleotide_cyclase"/>
</dbReference>
<dbReference type="InterPro" id="IPR035965">
    <property type="entry name" value="PAS-like_dom_sf"/>
</dbReference>
<dbReference type="CDD" id="cd01949">
    <property type="entry name" value="GGDEF"/>
    <property type="match status" value="1"/>
</dbReference>
<keyword evidence="3" id="KW-0175">Coiled coil</keyword>
<evidence type="ECO:0000256" key="1">
    <source>
        <dbReference type="ARBA" id="ARBA00012528"/>
    </source>
</evidence>
<feature type="coiled-coil region" evidence="3">
    <location>
        <begin position="114"/>
        <end position="155"/>
    </location>
</feature>
<dbReference type="PROSITE" id="PS50887">
    <property type="entry name" value="GGDEF"/>
    <property type="match status" value="1"/>
</dbReference>
<dbReference type="CDD" id="cd00130">
    <property type="entry name" value="PAS"/>
    <property type="match status" value="1"/>
</dbReference>
<dbReference type="SMART" id="SM00267">
    <property type="entry name" value="GGDEF"/>
    <property type="match status" value="1"/>
</dbReference>
<evidence type="ECO:0000259" key="4">
    <source>
        <dbReference type="PROSITE" id="PS50887"/>
    </source>
</evidence>
<feature type="domain" description="GGDEF" evidence="4">
    <location>
        <begin position="197"/>
        <end position="325"/>
    </location>
</feature>
<comment type="catalytic activity">
    <reaction evidence="2">
        <text>2 GTP = 3',3'-c-di-GMP + 2 diphosphate</text>
        <dbReference type="Rhea" id="RHEA:24898"/>
        <dbReference type="ChEBI" id="CHEBI:33019"/>
        <dbReference type="ChEBI" id="CHEBI:37565"/>
        <dbReference type="ChEBI" id="CHEBI:58805"/>
        <dbReference type="EC" id="2.7.7.65"/>
    </reaction>
</comment>
<dbReference type="Gene3D" id="3.30.70.270">
    <property type="match status" value="1"/>
</dbReference>
<keyword evidence="6" id="KW-1185">Reference proteome</keyword>
<name>A0ABS8C691_9ALTE</name>
<gene>
    <name evidence="5" type="ORF">JAO78_013630</name>
</gene>
<sequence length="326" mass="37000">MSVSLEPASLPCGIMLLDQKNTIQQVNALFCDWLGYPQQQLLHNTVTRVFTPATKLVYLGHILPTLQTNGQIEEKLIILKQANGHDLPVMVNAHRVQQQDQDYYVFVVLRMLRRQLIEEQLLTERRKAEQANAEKDDLNQQLQLAQSELLAKHQELLILNSGLETLSVTDALTGLFNRRYYEAQLDLLLAQYQRNQQQFALILVDIDFFKTINDIHGHAMGDTVLQALSQQLRQHIREIDILVRIGGEEFAILLPDTDLAAARIAAERHRSSIEQISGFAFTITASFGIALVADADTKKSIYQRADSALYHAKTHGRNRVSTEHDQ</sequence>
<evidence type="ECO:0000256" key="2">
    <source>
        <dbReference type="ARBA" id="ARBA00034247"/>
    </source>
</evidence>
<dbReference type="EC" id="2.7.7.65" evidence="1"/>
<dbReference type="InterPro" id="IPR000160">
    <property type="entry name" value="GGDEF_dom"/>
</dbReference>
<dbReference type="EMBL" id="JAEINI020000011">
    <property type="protein sequence ID" value="MCB5227853.1"/>
    <property type="molecule type" value="Genomic_DNA"/>
</dbReference>
<dbReference type="SUPFAM" id="SSF55785">
    <property type="entry name" value="PYP-like sensor domain (PAS domain)"/>
    <property type="match status" value="1"/>
</dbReference>
<comment type="caution">
    <text evidence="5">The sequence shown here is derived from an EMBL/GenBank/DDBJ whole genome shotgun (WGS) entry which is preliminary data.</text>
</comment>
<evidence type="ECO:0000313" key="6">
    <source>
        <dbReference type="Proteomes" id="UP000633814"/>
    </source>
</evidence>
<dbReference type="InterPro" id="IPR043128">
    <property type="entry name" value="Rev_trsase/Diguanyl_cyclase"/>
</dbReference>
<dbReference type="Pfam" id="PF00990">
    <property type="entry name" value="GGDEF"/>
    <property type="match status" value="1"/>
</dbReference>